<dbReference type="PANTHER" id="PTHR48051:SF1">
    <property type="entry name" value="RAS SUPPRESSOR PROTEIN 1"/>
    <property type="match status" value="1"/>
</dbReference>
<dbReference type="InterPro" id="IPR050216">
    <property type="entry name" value="LRR_domain-containing"/>
</dbReference>
<dbReference type="InterPro" id="IPR003591">
    <property type="entry name" value="Leu-rich_rpt_typical-subtyp"/>
</dbReference>
<name>A0A365XPH0_9BACT</name>
<dbReference type="SMART" id="SM00369">
    <property type="entry name" value="LRR_TYP"/>
    <property type="match status" value="7"/>
</dbReference>
<dbReference type="Gene3D" id="3.80.10.10">
    <property type="entry name" value="Ribonuclease Inhibitor"/>
    <property type="match status" value="3"/>
</dbReference>
<dbReference type="RefSeq" id="WP_113616969.1">
    <property type="nucleotide sequence ID" value="NZ_QFFJ01000002.1"/>
</dbReference>
<dbReference type="InterPro" id="IPR001611">
    <property type="entry name" value="Leu-rich_rpt"/>
</dbReference>
<dbReference type="InterPro" id="IPR032675">
    <property type="entry name" value="LRR_dom_sf"/>
</dbReference>
<keyword evidence="4" id="KW-1185">Reference proteome</keyword>
<evidence type="ECO:0000313" key="4">
    <source>
        <dbReference type="Proteomes" id="UP000253410"/>
    </source>
</evidence>
<proteinExistence type="predicted"/>
<protein>
    <recommendedName>
        <fullName evidence="5">BRCT domain-containing protein</fullName>
    </recommendedName>
</protein>
<dbReference type="SMART" id="SM00364">
    <property type="entry name" value="LRR_BAC"/>
    <property type="match status" value="7"/>
</dbReference>
<evidence type="ECO:0000256" key="1">
    <source>
        <dbReference type="ARBA" id="ARBA00022614"/>
    </source>
</evidence>
<dbReference type="PANTHER" id="PTHR48051">
    <property type="match status" value="1"/>
</dbReference>
<keyword evidence="2" id="KW-0677">Repeat</keyword>
<organism evidence="3 4">
    <name type="scientific">Chitinophaga flava</name>
    <dbReference type="NCBI Taxonomy" id="2259036"/>
    <lineage>
        <taxon>Bacteria</taxon>
        <taxon>Pseudomonadati</taxon>
        <taxon>Bacteroidota</taxon>
        <taxon>Chitinophagia</taxon>
        <taxon>Chitinophagales</taxon>
        <taxon>Chitinophagaceae</taxon>
        <taxon>Chitinophaga</taxon>
    </lineage>
</organism>
<dbReference type="PROSITE" id="PS51450">
    <property type="entry name" value="LRR"/>
    <property type="match status" value="1"/>
</dbReference>
<evidence type="ECO:0008006" key="5">
    <source>
        <dbReference type="Google" id="ProtNLM"/>
    </source>
</evidence>
<dbReference type="OrthoDB" id="8532199at2"/>
<dbReference type="Pfam" id="PF00560">
    <property type="entry name" value="LRR_1"/>
    <property type="match status" value="1"/>
</dbReference>
<dbReference type="SUPFAM" id="SSF52058">
    <property type="entry name" value="L domain-like"/>
    <property type="match status" value="3"/>
</dbReference>
<comment type="caution">
    <text evidence="3">The sequence shown here is derived from an EMBL/GenBank/DDBJ whole genome shotgun (WGS) entry which is preliminary data.</text>
</comment>
<sequence>MEYFENHVMKDVREDGRINLQRKRLVKLPPGYQAAARLPYVHFDLSYNDALSHSTVIDELTAIPQLQGLTMIQTALKELPDNIARLQNLAILDISENKLSGCPDVLAALKQLRVLHLEKNKLTAFPVFSQPMEKLEALYIGNNTLCSLPQNLSVLPSLKILDVSNVHLIGLPQALTTLPHLETLVLDGNTALHMDEVFQLLAGCKTLKRLSIRNCGITKLPDSFKLLQQLVAIDVRGNGLTSLPEMPNITEIECDWRLPAPFYINMIKDRPDITSFSQSKIERYYNNRKETLPDNIAALQYVTSFTFSELEELPAATAGLTQAKDIFFYNGNYHTLPDLSGLMNLEKLSFVGTRVAVFPEFVYQLPALKCLVLADSNVRPDYERISGMPALETLTATRMTDEELQPFLQPVNGRYINVALIAAPLPAAFYDLPCVESFDFNSRDQLNLDETMLHLKRLPHLKKLVFRSSDRRSFATYINWLKEMTVLRDVTLYVDEQQVPASLAELTHLDKIRLEWSEGQTAVPDLPLTFGNTPAGQIVLEKKSYTAAYLHAFEQLSLLNLEEPLLRMIAFGLLARRYDALKELLPGPFDAAGQLPDARVYITGQSTIGSRKELAAILEARGARVVKELEEATHVYLGLDVTTNAVKQIIHLDLGFILEDHLKQLEIKDLAPFLMQEENKELTAQVTRLLKTKEENDMWLLLEMVRGGGANKKLLSYLVAIHLFHSNKEIALQAKILFRQYASAALQHHIRITWKDEYTHKKEDAYSSVYLHPELDVFAFLLVVKIIKNGIPFLYLPHIPDHAVTDSLKDLDFIRVLYIDSPRNGELSRLLNSIQDMELDQLKITAPLATLPVAVWTMPTLTNISLDLKEVSGFTVPVLDNADVPVLHLTITKGKILHPERLAACRQLISLTLSDGGLETADFLTTMCKLDKLDLENNKLTTLPEGLSQLKELRELTITGNEITESDVDALILKGLIYLNHKYLKRK</sequence>
<gene>
    <name evidence="3" type="ORF">DF182_16590</name>
</gene>
<reference evidence="3 4" key="1">
    <citation type="submission" date="2018-05" db="EMBL/GenBank/DDBJ databases">
        <title>Chitinophaga sp. K3CV102501T nov., isolated from isolated from a monsoon evergreen broad-leaved forest soil.</title>
        <authorList>
            <person name="Lv Y."/>
        </authorList>
    </citation>
    <scope>NUCLEOTIDE SEQUENCE [LARGE SCALE GENOMIC DNA]</scope>
    <source>
        <strain evidence="3 4">GDMCC 1.1325</strain>
    </source>
</reference>
<accession>A0A365XPH0</accession>
<evidence type="ECO:0000256" key="2">
    <source>
        <dbReference type="ARBA" id="ARBA00022737"/>
    </source>
</evidence>
<evidence type="ECO:0000313" key="3">
    <source>
        <dbReference type="EMBL" id="RBL88217.1"/>
    </source>
</evidence>
<dbReference type="EMBL" id="QFFJ01000002">
    <property type="protein sequence ID" value="RBL88217.1"/>
    <property type="molecule type" value="Genomic_DNA"/>
</dbReference>
<dbReference type="GO" id="GO:0005737">
    <property type="term" value="C:cytoplasm"/>
    <property type="evidence" value="ECO:0007669"/>
    <property type="project" value="TreeGrafter"/>
</dbReference>
<dbReference type="Proteomes" id="UP000253410">
    <property type="component" value="Unassembled WGS sequence"/>
</dbReference>
<keyword evidence="1" id="KW-0433">Leucine-rich repeat</keyword>
<dbReference type="AlphaFoldDB" id="A0A365XPH0"/>